<evidence type="ECO:0000313" key="1">
    <source>
        <dbReference type="EMBL" id="KAK7280547.1"/>
    </source>
</evidence>
<evidence type="ECO:0000313" key="2">
    <source>
        <dbReference type="Proteomes" id="UP001359559"/>
    </source>
</evidence>
<proteinExistence type="predicted"/>
<reference evidence="1 2" key="1">
    <citation type="submission" date="2024-01" db="EMBL/GenBank/DDBJ databases">
        <title>The genomes of 5 underutilized Papilionoideae crops provide insights into root nodulation and disease resistance.</title>
        <authorList>
            <person name="Yuan L."/>
        </authorList>
    </citation>
    <scope>NUCLEOTIDE SEQUENCE [LARGE SCALE GENOMIC DNA]</scope>
    <source>
        <strain evidence="1">LY-2023</strain>
        <tissue evidence="1">Leaf</tissue>
    </source>
</reference>
<keyword evidence="2" id="KW-1185">Reference proteome</keyword>
<gene>
    <name evidence="1" type="ORF">RJT34_25611</name>
</gene>
<dbReference type="EMBL" id="JAYKXN010000006">
    <property type="protein sequence ID" value="KAK7280547.1"/>
    <property type="molecule type" value="Genomic_DNA"/>
</dbReference>
<dbReference type="Proteomes" id="UP001359559">
    <property type="component" value="Unassembled WGS sequence"/>
</dbReference>
<protein>
    <submittedName>
        <fullName evidence="1">Uncharacterized protein</fullName>
    </submittedName>
</protein>
<organism evidence="1 2">
    <name type="scientific">Clitoria ternatea</name>
    <name type="common">Butterfly pea</name>
    <dbReference type="NCBI Taxonomy" id="43366"/>
    <lineage>
        <taxon>Eukaryota</taxon>
        <taxon>Viridiplantae</taxon>
        <taxon>Streptophyta</taxon>
        <taxon>Embryophyta</taxon>
        <taxon>Tracheophyta</taxon>
        <taxon>Spermatophyta</taxon>
        <taxon>Magnoliopsida</taxon>
        <taxon>eudicotyledons</taxon>
        <taxon>Gunneridae</taxon>
        <taxon>Pentapetalae</taxon>
        <taxon>rosids</taxon>
        <taxon>fabids</taxon>
        <taxon>Fabales</taxon>
        <taxon>Fabaceae</taxon>
        <taxon>Papilionoideae</taxon>
        <taxon>50 kb inversion clade</taxon>
        <taxon>NPAAA clade</taxon>
        <taxon>indigoferoid/millettioid clade</taxon>
        <taxon>Phaseoleae</taxon>
        <taxon>Clitoria</taxon>
    </lineage>
</organism>
<sequence>MYLIKKRKEINVEDLIQSLSFGLYMGWVDWDKGEKREREKKYVQRDLTGLNDKYPQAEDLVAATLVLQVPTMGEAPLPHGSSSTAVEC</sequence>
<accession>A0AAN9FQA2</accession>
<name>A0AAN9FQA2_CLITE</name>
<dbReference type="AlphaFoldDB" id="A0AAN9FQA2"/>
<comment type="caution">
    <text evidence="1">The sequence shown here is derived from an EMBL/GenBank/DDBJ whole genome shotgun (WGS) entry which is preliminary data.</text>
</comment>